<dbReference type="RefSeq" id="WP_315880652.1">
    <property type="nucleotide sequence ID" value="NZ_JAWCTQ010000044.1"/>
</dbReference>
<evidence type="ECO:0000256" key="1">
    <source>
        <dbReference type="SAM" id="MobiDB-lite"/>
    </source>
</evidence>
<comment type="caution">
    <text evidence="2">The sequence shown here is derived from an EMBL/GenBank/DDBJ whole genome shotgun (WGS) entry which is preliminary data.</text>
</comment>
<name>A0ABU3QS66_9ACTN</name>
<dbReference type="EMBL" id="JAWCTQ010000044">
    <property type="protein sequence ID" value="MDT9685608.1"/>
    <property type="molecule type" value="Genomic_DNA"/>
</dbReference>
<sequence>MAQPDLARDWRPLTEEEKAELSLPGMWPGSERPGEDFGTPFACTLDYDLVWRARTAAWRISEPWIEEILRQGLGNLRGLTEEQRDRRAALGAHVLTFGAIVRQGIADHWPTKGVLQTESRKGSDQ</sequence>
<protein>
    <submittedName>
        <fullName evidence="2">Uncharacterized protein</fullName>
    </submittedName>
</protein>
<reference evidence="2 3" key="1">
    <citation type="submission" date="2023-09" db="EMBL/GenBank/DDBJ databases">
        <title>Streptomyces sp. nov.: A antagonism against Alternaria gaisen Producing Streptochlin, Isolated from Tamarix root soil.</title>
        <authorList>
            <person name="Chen Y."/>
        </authorList>
    </citation>
    <scope>NUCLEOTIDE SEQUENCE [LARGE SCALE GENOMIC DNA]</scope>
    <source>
        <strain evidence="2 3">TRM76323</strain>
    </source>
</reference>
<gene>
    <name evidence="2" type="ORF">RND61_26605</name>
</gene>
<dbReference type="Proteomes" id="UP001250181">
    <property type="component" value="Unassembled WGS sequence"/>
</dbReference>
<proteinExistence type="predicted"/>
<evidence type="ECO:0000313" key="2">
    <source>
        <dbReference type="EMBL" id="MDT9685608.1"/>
    </source>
</evidence>
<accession>A0ABU3QS66</accession>
<organism evidence="2 3">
    <name type="scientific">Streptomyces tamarix</name>
    <dbReference type="NCBI Taxonomy" id="3078565"/>
    <lineage>
        <taxon>Bacteria</taxon>
        <taxon>Bacillati</taxon>
        <taxon>Actinomycetota</taxon>
        <taxon>Actinomycetes</taxon>
        <taxon>Kitasatosporales</taxon>
        <taxon>Streptomycetaceae</taxon>
        <taxon>Streptomyces</taxon>
    </lineage>
</organism>
<evidence type="ECO:0000313" key="3">
    <source>
        <dbReference type="Proteomes" id="UP001250181"/>
    </source>
</evidence>
<keyword evidence="3" id="KW-1185">Reference proteome</keyword>
<feature type="region of interest" description="Disordered" evidence="1">
    <location>
        <begin position="16"/>
        <end position="35"/>
    </location>
</feature>